<protein>
    <recommendedName>
        <fullName evidence="1">HMA domain-containing protein</fullName>
    </recommendedName>
</protein>
<gene>
    <name evidence="2" type="ORF">SDC9_107886</name>
</gene>
<dbReference type="SUPFAM" id="SSF55008">
    <property type="entry name" value="HMA, heavy metal-associated domain"/>
    <property type="match status" value="1"/>
</dbReference>
<dbReference type="InterPro" id="IPR006121">
    <property type="entry name" value="HMA_dom"/>
</dbReference>
<feature type="domain" description="HMA" evidence="1">
    <location>
        <begin position="22"/>
        <end position="87"/>
    </location>
</feature>
<organism evidence="2">
    <name type="scientific">bioreactor metagenome</name>
    <dbReference type="NCBI Taxonomy" id="1076179"/>
    <lineage>
        <taxon>unclassified sequences</taxon>
        <taxon>metagenomes</taxon>
        <taxon>ecological metagenomes</taxon>
    </lineage>
</organism>
<dbReference type="PROSITE" id="PS50846">
    <property type="entry name" value="HMA_2"/>
    <property type="match status" value="1"/>
</dbReference>
<sequence length="92" mass="10201">MIADYLVDNYKLYINLKEENKMTKKILIEGMNCGNCVRHAEEAVNEINGVKSVKVDLAGKNAIVDLAHDVDDEKFKAAIDEAGYEVVGVETL</sequence>
<name>A0A645B6K2_9ZZZZ</name>
<dbReference type="AlphaFoldDB" id="A0A645B6K2"/>
<dbReference type="InterPro" id="IPR036163">
    <property type="entry name" value="HMA_dom_sf"/>
</dbReference>
<evidence type="ECO:0000313" key="2">
    <source>
        <dbReference type="EMBL" id="MPM61032.1"/>
    </source>
</evidence>
<dbReference type="Gene3D" id="3.30.70.100">
    <property type="match status" value="1"/>
</dbReference>
<dbReference type="EMBL" id="VSSQ01018114">
    <property type="protein sequence ID" value="MPM61032.1"/>
    <property type="molecule type" value="Genomic_DNA"/>
</dbReference>
<dbReference type="Pfam" id="PF00403">
    <property type="entry name" value="HMA"/>
    <property type="match status" value="1"/>
</dbReference>
<reference evidence="2" key="1">
    <citation type="submission" date="2019-08" db="EMBL/GenBank/DDBJ databases">
        <authorList>
            <person name="Kucharzyk K."/>
            <person name="Murdoch R.W."/>
            <person name="Higgins S."/>
            <person name="Loffler F."/>
        </authorList>
    </citation>
    <scope>NUCLEOTIDE SEQUENCE</scope>
</reference>
<comment type="caution">
    <text evidence="2">The sequence shown here is derived from an EMBL/GenBank/DDBJ whole genome shotgun (WGS) entry which is preliminary data.</text>
</comment>
<proteinExistence type="predicted"/>
<accession>A0A645B6K2</accession>
<dbReference type="CDD" id="cd00371">
    <property type="entry name" value="HMA"/>
    <property type="match status" value="1"/>
</dbReference>
<dbReference type="GO" id="GO:0046872">
    <property type="term" value="F:metal ion binding"/>
    <property type="evidence" value="ECO:0007669"/>
    <property type="project" value="InterPro"/>
</dbReference>
<evidence type="ECO:0000259" key="1">
    <source>
        <dbReference type="PROSITE" id="PS50846"/>
    </source>
</evidence>